<organism evidence="2 3">
    <name type="scientific">Vibrio astriarenae</name>
    <dbReference type="NCBI Taxonomy" id="1481923"/>
    <lineage>
        <taxon>Bacteria</taxon>
        <taxon>Pseudomonadati</taxon>
        <taxon>Pseudomonadota</taxon>
        <taxon>Gammaproteobacteria</taxon>
        <taxon>Vibrionales</taxon>
        <taxon>Vibrionaceae</taxon>
        <taxon>Vibrio</taxon>
    </lineage>
</organism>
<dbReference type="EMBL" id="CP047476">
    <property type="protein sequence ID" value="QIA65281.1"/>
    <property type="molecule type" value="Genomic_DNA"/>
</dbReference>
<dbReference type="Gene3D" id="3.40.50.410">
    <property type="entry name" value="von Willebrand factor, type A domain"/>
    <property type="match status" value="1"/>
</dbReference>
<evidence type="ECO:0000313" key="2">
    <source>
        <dbReference type="EMBL" id="QIA65281.1"/>
    </source>
</evidence>
<accession>A0A7Z2YFD0</accession>
<dbReference type="SMART" id="SM00327">
    <property type="entry name" value="VWA"/>
    <property type="match status" value="1"/>
</dbReference>
<dbReference type="InterPro" id="IPR008912">
    <property type="entry name" value="Uncharacterised_CoxE"/>
</dbReference>
<evidence type="ECO:0000259" key="1">
    <source>
        <dbReference type="SMART" id="SM00327"/>
    </source>
</evidence>
<dbReference type="CDD" id="cd01462">
    <property type="entry name" value="VWA_YIEM_type"/>
    <property type="match status" value="1"/>
</dbReference>
<reference evidence="2 3" key="1">
    <citation type="submission" date="2020-01" db="EMBL/GenBank/DDBJ databases">
        <title>Whole genome and functional gene identification of agarase of Vibrio HN897.</title>
        <authorList>
            <person name="Liu Y."/>
            <person name="Zhao Z."/>
        </authorList>
    </citation>
    <scope>NUCLEOTIDE SEQUENCE [LARGE SCALE GENOMIC DNA]</scope>
    <source>
        <strain evidence="2 3">HN897</strain>
    </source>
</reference>
<dbReference type="RefSeq" id="WP_164650181.1">
    <property type="nucleotide sequence ID" value="NZ_CP047476.1"/>
</dbReference>
<dbReference type="NCBIfam" id="NF008230">
    <property type="entry name" value="PRK10997.1"/>
    <property type="match status" value="1"/>
</dbReference>
<evidence type="ECO:0000313" key="3">
    <source>
        <dbReference type="Proteomes" id="UP000464262"/>
    </source>
</evidence>
<feature type="domain" description="VWFA" evidence="1">
    <location>
        <begin position="320"/>
        <end position="479"/>
    </location>
</feature>
<name>A0A7Z2YFD0_9VIBR</name>
<keyword evidence="3" id="KW-1185">Reference proteome</keyword>
<dbReference type="PANTHER" id="PTHR36846">
    <property type="entry name" value="PROTEIN VIAA"/>
    <property type="match status" value="1"/>
</dbReference>
<dbReference type="GO" id="GO:0005829">
    <property type="term" value="C:cytosol"/>
    <property type="evidence" value="ECO:0007669"/>
    <property type="project" value="TreeGrafter"/>
</dbReference>
<dbReference type="Pfam" id="PF05762">
    <property type="entry name" value="VWA_CoxE"/>
    <property type="match status" value="1"/>
</dbReference>
<dbReference type="PANTHER" id="PTHR36846:SF1">
    <property type="entry name" value="PROTEIN VIAA"/>
    <property type="match status" value="1"/>
</dbReference>
<proteinExistence type="predicted"/>
<dbReference type="Proteomes" id="UP000464262">
    <property type="component" value="Chromosome 2"/>
</dbReference>
<protein>
    <submittedName>
        <fullName evidence="2">ATPase RavA stimulator ViaA</fullName>
    </submittedName>
</protein>
<gene>
    <name evidence="2" type="primary">viaA</name>
    <name evidence="2" type="ORF">GT360_17185</name>
</gene>
<dbReference type="KEGG" id="vas:GT360_17185"/>
<dbReference type="InterPro" id="IPR002035">
    <property type="entry name" value="VWF_A"/>
</dbReference>
<dbReference type="InterPro" id="IPR036465">
    <property type="entry name" value="vWFA_dom_sf"/>
</dbReference>
<dbReference type="SUPFAM" id="SSF53300">
    <property type="entry name" value="vWA-like"/>
    <property type="match status" value="1"/>
</dbReference>
<sequence>MLGADSVNLAIAVAESGIIDTAINDLMARSQVMMMSENRGVSTSVKNHLLKWRGTVKKRITRVCETDRFKQELSLYQEVIHWDEAYFFDHIEDVVKKLEWHSAFYVKARKMLNDNKSQHNPMFPHFFCDQWYQHLKTSIKQAQVSELEANKEKVLSDLYHRIETIQEMDGITQEGDEESMGRLWDMASARLKRSDVTHLKGYADFLKKHPKIQEIATQLGRMAGEVDDPSLTTMPDEQLQVVEENTDEVADDIVGIHQSNDLNRMLPNETMFLAHPELEVVFYKHLVDKRLMNYRVKGKSRTVRKVVAQKPEHKSGEIEKGPFILCVDASGSMKGFPEKSVKAMAYALMQIALAENRECFVMLYSTEQITYELTKQDGLQEVADFLSYTFFGGTDLEQALINSMEMLQTERYRNADVLVLSDFIAPTQSKELQKQVDELKSRHYRFHAVCVSKYGNPELTEMFDHCWHYSPSMFERFTKRH</sequence>
<dbReference type="AlphaFoldDB" id="A0A7Z2YFD0"/>